<keyword evidence="1" id="KW-0233">DNA recombination</keyword>
<dbReference type="EMBL" id="AP027370">
    <property type="protein sequence ID" value="BDY12472.1"/>
    <property type="molecule type" value="Genomic_DNA"/>
</dbReference>
<dbReference type="Proteomes" id="UP001321445">
    <property type="component" value="Chromosome"/>
</dbReference>
<feature type="domain" description="Tyr recombinase" evidence="2">
    <location>
        <begin position="1"/>
        <end position="56"/>
    </location>
</feature>
<keyword evidence="4" id="KW-1185">Reference proteome</keyword>
<evidence type="ECO:0000256" key="1">
    <source>
        <dbReference type="ARBA" id="ARBA00023172"/>
    </source>
</evidence>
<evidence type="ECO:0000259" key="2">
    <source>
        <dbReference type="PROSITE" id="PS51898"/>
    </source>
</evidence>
<organism evidence="3 4">
    <name type="scientific">Hydrogenimonas cancrithermarum</name>
    <dbReference type="NCBI Taxonomy" id="2993563"/>
    <lineage>
        <taxon>Bacteria</taxon>
        <taxon>Pseudomonadati</taxon>
        <taxon>Campylobacterota</taxon>
        <taxon>Epsilonproteobacteria</taxon>
        <taxon>Campylobacterales</taxon>
        <taxon>Hydrogenimonadaceae</taxon>
        <taxon>Hydrogenimonas</taxon>
    </lineage>
</organism>
<dbReference type="RefSeq" id="WP_286337665.1">
    <property type="nucleotide sequence ID" value="NZ_AP027370.1"/>
</dbReference>
<gene>
    <name evidence="3" type="ORF">HCR_07840</name>
</gene>
<protein>
    <recommendedName>
        <fullName evidence="2">Tyr recombinase domain-containing protein</fullName>
    </recommendedName>
</protein>
<dbReference type="InterPro" id="IPR013762">
    <property type="entry name" value="Integrase-like_cat_sf"/>
</dbReference>
<dbReference type="InterPro" id="IPR011010">
    <property type="entry name" value="DNA_brk_join_enz"/>
</dbReference>
<accession>A0ABN6WWB8</accession>
<dbReference type="PROSITE" id="PS51898">
    <property type="entry name" value="TYR_RECOMBINASE"/>
    <property type="match status" value="1"/>
</dbReference>
<evidence type="ECO:0000313" key="3">
    <source>
        <dbReference type="EMBL" id="BDY12472.1"/>
    </source>
</evidence>
<dbReference type="Pfam" id="PF00589">
    <property type="entry name" value="Phage_integrase"/>
    <property type="match status" value="1"/>
</dbReference>
<evidence type="ECO:0000313" key="4">
    <source>
        <dbReference type="Proteomes" id="UP001321445"/>
    </source>
</evidence>
<sequence>MKYRTIYQMCHTFATLMIEHGEDVLWVANMLGHTDPSMTLKMYAKYRKREEKERAIFLMDTA</sequence>
<dbReference type="InterPro" id="IPR002104">
    <property type="entry name" value="Integrase_catalytic"/>
</dbReference>
<dbReference type="SUPFAM" id="SSF56349">
    <property type="entry name" value="DNA breaking-rejoining enzymes"/>
    <property type="match status" value="1"/>
</dbReference>
<dbReference type="Gene3D" id="1.10.443.10">
    <property type="entry name" value="Intergrase catalytic core"/>
    <property type="match status" value="1"/>
</dbReference>
<reference evidence="3 4" key="1">
    <citation type="submission" date="2023-03" db="EMBL/GenBank/DDBJ databases">
        <title>Description of Hydrogenimonas sp. ISO32.</title>
        <authorList>
            <person name="Mino S."/>
            <person name="Fukazawa S."/>
            <person name="Sawabe T."/>
        </authorList>
    </citation>
    <scope>NUCLEOTIDE SEQUENCE [LARGE SCALE GENOMIC DNA]</scope>
    <source>
        <strain evidence="3 4">ISO32</strain>
    </source>
</reference>
<name>A0ABN6WWB8_9BACT</name>
<proteinExistence type="predicted"/>